<evidence type="ECO:0008006" key="4">
    <source>
        <dbReference type="Google" id="ProtNLM"/>
    </source>
</evidence>
<keyword evidence="1" id="KW-0732">Signal</keyword>
<dbReference type="Proteomes" id="UP000321413">
    <property type="component" value="Unassembled WGS sequence"/>
</dbReference>
<evidence type="ECO:0000313" key="3">
    <source>
        <dbReference type="Proteomes" id="UP000321413"/>
    </source>
</evidence>
<dbReference type="RefSeq" id="WP_147934701.1">
    <property type="nucleotide sequence ID" value="NZ_VPFD01000009.1"/>
</dbReference>
<dbReference type="PROSITE" id="PS51257">
    <property type="entry name" value="PROKAR_LIPOPROTEIN"/>
    <property type="match status" value="1"/>
</dbReference>
<sequence length="131" mass="14264">MKKNFLICGAIFAALTLSGCQSVGNESLRKETESSVAQKIVQGKTTKSEVRAMFGSPTKTTFTDGGLEVWNYDFSNVSADAISYVPIVNLFGASASGKKKELVVMYDDKNIVRRYAMSEADVTQKTGLFNN</sequence>
<dbReference type="AlphaFoldDB" id="A0A5C7FUL5"/>
<reference evidence="2 3" key="1">
    <citation type="submission" date="2019-08" db="EMBL/GenBank/DDBJ databases">
        <title>Massilia golmudensis sp. nov., isolated from sand in the Qinghai-Tibetan Plateau.</title>
        <authorList>
            <person name="Zhang B."/>
        </authorList>
    </citation>
    <scope>NUCLEOTIDE SEQUENCE [LARGE SCALE GENOMIC DNA]</scope>
    <source>
        <strain evidence="2 3">GEM5</strain>
    </source>
</reference>
<evidence type="ECO:0000256" key="1">
    <source>
        <dbReference type="ARBA" id="ARBA00022729"/>
    </source>
</evidence>
<accession>A0A5C7FUL5</accession>
<dbReference type="InterPro" id="IPR037873">
    <property type="entry name" value="BamE-like"/>
</dbReference>
<comment type="caution">
    <text evidence="2">The sequence shown here is derived from an EMBL/GenBank/DDBJ whole genome shotgun (WGS) entry which is preliminary data.</text>
</comment>
<dbReference type="EMBL" id="VPFD01000009">
    <property type="protein sequence ID" value="TXG00029.1"/>
    <property type="molecule type" value="Genomic_DNA"/>
</dbReference>
<gene>
    <name evidence="2" type="ORF">FVD38_10105</name>
</gene>
<dbReference type="Gene3D" id="3.30.1450.10">
    <property type="match status" value="1"/>
</dbReference>
<keyword evidence="3" id="KW-1185">Reference proteome</keyword>
<protein>
    <recommendedName>
        <fullName evidence="4">Outer membrane protein assembly factor BamE</fullName>
    </recommendedName>
</protein>
<evidence type="ECO:0000313" key="2">
    <source>
        <dbReference type="EMBL" id="TXG00029.1"/>
    </source>
</evidence>
<name>A0A5C7FUL5_9BURK</name>
<organism evidence="2 3">
    <name type="scientific">Massilia arenae</name>
    <dbReference type="NCBI Taxonomy" id="2603288"/>
    <lineage>
        <taxon>Bacteria</taxon>
        <taxon>Pseudomonadati</taxon>
        <taxon>Pseudomonadota</taxon>
        <taxon>Betaproteobacteria</taxon>
        <taxon>Burkholderiales</taxon>
        <taxon>Oxalobacteraceae</taxon>
        <taxon>Telluria group</taxon>
        <taxon>Massilia</taxon>
    </lineage>
</organism>
<proteinExistence type="predicted"/>